<dbReference type="Proteomes" id="UP000658131">
    <property type="component" value="Unassembled WGS sequence"/>
</dbReference>
<evidence type="ECO:0000313" key="2">
    <source>
        <dbReference type="EMBL" id="MBC8577013.1"/>
    </source>
</evidence>
<evidence type="ECO:0000313" key="3">
    <source>
        <dbReference type="Proteomes" id="UP000658131"/>
    </source>
</evidence>
<name>A0ABR7NKT5_9FIRM</name>
<gene>
    <name evidence="2" type="ORF">H8717_11425</name>
</gene>
<dbReference type="InterPro" id="IPR007159">
    <property type="entry name" value="SpoVT-AbrB_dom"/>
</dbReference>
<dbReference type="SMART" id="SM00966">
    <property type="entry name" value="SpoVT_AbrB"/>
    <property type="match status" value="1"/>
</dbReference>
<dbReference type="SUPFAM" id="SSF89447">
    <property type="entry name" value="AbrB/MazE/MraZ-like"/>
    <property type="match status" value="1"/>
</dbReference>
<protein>
    <submittedName>
        <fullName evidence="2">AbrB/MazE/SpoVT family DNA-binding domain-containing protein</fullName>
    </submittedName>
</protein>
<evidence type="ECO:0000259" key="1">
    <source>
        <dbReference type="SMART" id="SM00966"/>
    </source>
</evidence>
<proteinExistence type="predicted"/>
<keyword evidence="2" id="KW-0238">DNA-binding</keyword>
<organism evidence="2 3">
    <name type="scientific">Yanshouia hominis</name>
    <dbReference type="NCBI Taxonomy" id="2763673"/>
    <lineage>
        <taxon>Bacteria</taxon>
        <taxon>Bacillati</taxon>
        <taxon>Bacillota</taxon>
        <taxon>Clostridia</taxon>
        <taxon>Eubacteriales</taxon>
        <taxon>Oscillospiraceae</taxon>
        <taxon>Yanshouia</taxon>
    </lineage>
</organism>
<dbReference type="NCBIfam" id="TIGR01439">
    <property type="entry name" value="lp_hng_hel_AbrB"/>
    <property type="match status" value="1"/>
</dbReference>
<accession>A0ABR7NKT5</accession>
<dbReference type="Pfam" id="PF04014">
    <property type="entry name" value="MazE_antitoxin"/>
    <property type="match status" value="1"/>
</dbReference>
<sequence>MLADDRKIDALGRLVLPAEARRALGLGEGSSVDIYLGGDEETLLIRASISSNRCFCCGAAEHLRRLPNGRYLCESCIRAAV</sequence>
<reference evidence="2 3" key="1">
    <citation type="submission" date="2020-08" db="EMBL/GenBank/DDBJ databases">
        <title>Genome public.</title>
        <authorList>
            <person name="Liu C."/>
            <person name="Sun Q."/>
        </authorList>
    </citation>
    <scope>NUCLEOTIDE SEQUENCE [LARGE SCALE GENOMIC DNA]</scope>
    <source>
        <strain evidence="2 3">BX1</strain>
    </source>
</reference>
<dbReference type="GO" id="GO:0003677">
    <property type="term" value="F:DNA binding"/>
    <property type="evidence" value="ECO:0007669"/>
    <property type="project" value="UniProtKB-KW"/>
</dbReference>
<keyword evidence="3" id="KW-1185">Reference proteome</keyword>
<dbReference type="InterPro" id="IPR037914">
    <property type="entry name" value="SpoVT-AbrB_sf"/>
</dbReference>
<feature type="domain" description="SpoVT-AbrB" evidence="1">
    <location>
        <begin position="6"/>
        <end position="53"/>
    </location>
</feature>
<dbReference type="EMBL" id="JACRTB010000019">
    <property type="protein sequence ID" value="MBC8577013.1"/>
    <property type="molecule type" value="Genomic_DNA"/>
</dbReference>
<dbReference type="Gene3D" id="2.10.260.10">
    <property type="match status" value="1"/>
</dbReference>
<comment type="caution">
    <text evidence="2">The sequence shown here is derived from an EMBL/GenBank/DDBJ whole genome shotgun (WGS) entry which is preliminary data.</text>
</comment>